<dbReference type="OrthoDB" id="4708870at2759"/>
<accession>A0A8H4PDW6</accession>
<protein>
    <submittedName>
        <fullName evidence="2">Uncharacterized protein</fullName>
    </submittedName>
</protein>
<proteinExistence type="predicted"/>
<comment type="caution">
    <text evidence="2">The sequence shown here is derived from an EMBL/GenBank/DDBJ whole genome shotgun (WGS) entry which is preliminary data.</text>
</comment>
<feature type="compositionally biased region" description="Low complexity" evidence="1">
    <location>
        <begin position="197"/>
        <end position="207"/>
    </location>
</feature>
<feature type="region of interest" description="Disordered" evidence="1">
    <location>
        <begin position="116"/>
        <end position="271"/>
    </location>
</feature>
<organism evidence="2 3">
    <name type="scientific">Fusarium albosuccineum</name>
    <dbReference type="NCBI Taxonomy" id="1237068"/>
    <lineage>
        <taxon>Eukaryota</taxon>
        <taxon>Fungi</taxon>
        <taxon>Dikarya</taxon>
        <taxon>Ascomycota</taxon>
        <taxon>Pezizomycotina</taxon>
        <taxon>Sordariomycetes</taxon>
        <taxon>Hypocreomycetidae</taxon>
        <taxon>Hypocreales</taxon>
        <taxon>Nectriaceae</taxon>
        <taxon>Fusarium</taxon>
        <taxon>Fusarium decemcellulare species complex</taxon>
    </lineage>
</organism>
<gene>
    <name evidence="2" type="ORF">FALBO_1106</name>
</gene>
<dbReference type="EMBL" id="JAADYS010000139">
    <property type="protein sequence ID" value="KAF4472001.1"/>
    <property type="molecule type" value="Genomic_DNA"/>
</dbReference>
<feature type="compositionally biased region" description="Polar residues" evidence="1">
    <location>
        <begin position="176"/>
        <end position="196"/>
    </location>
</feature>
<reference evidence="2 3" key="1">
    <citation type="submission" date="2020-01" db="EMBL/GenBank/DDBJ databases">
        <title>Identification and distribution of gene clusters putatively required for synthesis of sphingolipid metabolism inhibitors in phylogenetically diverse species of the filamentous fungus Fusarium.</title>
        <authorList>
            <person name="Kim H.-S."/>
            <person name="Busman M."/>
            <person name="Brown D.W."/>
            <person name="Divon H."/>
            <person name="Uhlig S."/>
            <person name="Proctor R.H."/>
        </authorList>
    </citation>
    <scope>NUCLEOTIDE SEQUENCE [LARGE SCALE GENOMIC DNA]</scope>
    <source>
        <strain evidence="2 3">NRRL 20459</strain>
    </source>
</reference>
<dbReference type="AlphaFoldDB" id="A0A8H4PDW6"/>
<evidence type="ECO:0000256" key="1">
    <source>
        <dbReference type="SAM" id="MobiDB-lite"/>
    </source>
</evidence>
<keyword evidence="3" id="KW-1185">Reference proteome</keyword>
<sequence length="623" mass="69833">MGGNVFTHEDPPLETPRMPKEVYQEVKSRVLNGLRAHFRAVYTPVEGPGKETFGDIDCAVSQPKKPFGSNDEIIHRIRLALGATAVKVAKGAPEPSAHFAIPWPRHLPYPPELEAAKETTQIDPSSLAGPSNLPRPPTLDSPSPLASPPTVVGPSTLPRPSTLASPTAAVGPSTPAGHSTSAKSPISSTAQKVTRPSTSSNHSDSSSELQFPTLDFNKPSGKPEQPDWPLTPEFQTDLSIKKTRRSSVSKQEGDAARNVTPYPNEFGQSPDPLYAERQLIDSRRSSKTLPLLNTLKAKDRSLPYLTGPSRSFSVKVQPVQETSNDSGNSPSQPCLHIQVDVHVFDTMNRLEYTLFHQAHGDFFQLVGSIVKPYGLTIDDQALWLRIPEIETVNRKLSKVKLTEKPDQILKFLGFPPQRFWSGPFENLEAMYEYVAQCRFFWVAPESTVDDECRAITSNDRRRLRTRPGYRQWVEEFKPRCREQGRFAKEPMTREEVKALAFTWFDVQAAYENQRLGFLKEQQKLHIQKDVIGTVVPASQDRPENRGVLYRSNLVKALKEIILDGDRSYGVYAPLTLRDSDGFFDIERVRSFIERYKGRIGDEAMERSHKGMVKSMKGKRFPSS</sequence>
<evidence type="ECO:0000313" key="2">
    <source>
        <dbReference type="EMBL" id="KAF4472001.1"/>
    </source>
</evidence>
<evidence type="ECO:0000313" key="3">
    <source>
        <dbReference type="Proteomes" id="UP000554235"/>
    </source>
</evidence>
<name>A0A8H4PDW6_9HYPO</name>
<dbReference type="Proteomes" id="UP000554235">
    <property type="component" value="Unassembled WGS sequence"/>
</dbReference>